<protein>
    <submittedName>
        <fullName evidence="1">Uncharacterized protein</fullName>
    </submittedName>
</protein>
<name>A0A240U1S0_9BURK</name>
<dbReference type="KEGG" id="acin:CBP34_06435"/>
<reference evidence="1 2" key="1">
    <citation type="submission" date="2017-05" db="EMBL/GenBank/DDBJ databases">
        <title>Polyphasic characterization of four soil-derived phenanthrene-degrading Acidovorax strains and proposal of Acidovorax phenanthrenivorans sp. nov.</title>
        <authorList>
            <person name="Singleton D.R."/>
            <person name="Lee J."/>
            <person name="Dickey A.N."/>
            <person name="Stroud A."/>
            <person name="Scholl E.H."/>
            <person name="Wright F.A."/>
            <person name="Aitken M.D."/>
        </authorList>
    </citation>
    <scope>NUCLEOTIDE SEQUENCE [LARGE SCALE GENOMIC DNA]</scope>
    <source>
        <strain evidence="1">NA3</strain>
    </source>
</reference>
<organism evidence="1 2">
    <name type="scientific">Acidovorax carolinensis</name>
    <dbReference type="NCBI Taxonomy" id="553814"/>
    <lineage>
        <taxon>Bacteria</taxon>
        <taxon>Pseudomonadati</taxon>
        <taxon>Pseudomonadota</taxon>
        <taxon>Betaproteobacteria</taxon>
        <taxon>Burkholderiales</taxon>
        <taxon>Comamonadaceae</taxon>
        <taxon>Acidovorax</taxon>
    </lineage>
</organism>
<proteinExistence type="predicted"/>
<evidence type="ECO:0000313" key="2">
    <source>
        <dbReference type="Proteomes" id="UP000194432"/>
    </source>
</evidence>
<dbReference type="EMBL" id="CP021361">
    <property type="protein sequence ID" value="ART51374.1"/>
    <property type="molecule type" value="Genomic_DNA"/>
</dbReference>
<gene>
    <name evidence="1" type="ORF">CBP34_06435</name>
</gene>
<sequence length="422" mass="47126">MLDDSLTPEPFERLLTALLEFPAQQSHRSQMSNHETGDGAAQLLLELIDTALHTPPAWPQRMAAVRYFCKHARPRLGLDSLRDLQALLEQYLQSDEGDAELARLLWNVEAREPVRALRVLVWFMAAYGITELVQWHAWMGTAGFEEALRESLDTLGAVAVVLLWQAKSGRTDHAWVLRFARRALGRSVSEGHAMLAFRDAAEAMGVPQLVLARQVAQLERATMGIDDAPGLHVLWWQCVAEALQAHIAQEQGNSDEWRVELSPTAALRYAEAGVVLEPTARALRADVPMATAMRLGQNSWAQGLRLWLKIEGEGRLSAAHQAAIAERFEAAGHQAPQLRYVNAVSGERATWLATWYWEETVWMSRDMAVTDVRRWAQDTALNAAEHWLLMRGMVALAGKPLEPAAELVAGDVKREATNEKKF</sequence>
<dbReference type="RefSeq" id="WP_094097610.1">
    <property type="nucleotide sequence ID" value="NZ_CP021361.1"/>
</dbReference>
<dbReference type="Proteomes" id="UP000194432">
    <property type="component" value="Chromosome 1"/>
</dbReference>
<evidence type="ECO:0000313" key="1">
    <source>
        <dbReference type="EMBL" id="ART51374.1"/>
    </source>
</evidence>
<accession>A0A240U1S0</accession>
<keyword evidence="2" id="KW-1185">Reference proteome</keyword>
<dbReference type="AlphaFoldDB" id="A0A240U1S0"/>